<dbReference type="InterPro" id="IPR029061">
    <property type="entry name" value="THDP-binding"/>
</dbReference>
<keyword evidence="10 16" id="KW-0560">Oxidoreductase</keyword>
<dbReference type="Proteomes" id="UP000826656">
    <property type="component" value="Unassembled WGS sequence"/>
</dbReference>
<evidence type="ECO:0000256" key="6">
    <source>
        <dbReference type="ARBA" id="ARBA00022723"/>
    </source>
</evidence>
<keyword evidence="8" id="KW-0862">Zinc</keyword>
<dbReference type="EMBL" id="JAIVGD010000023">
    <property type="protein sequence ID" value="KAH0744748.1"/>
    <property type="molecule type" value="Genomic_DNA"/>
</dbReference>
<dbReference type="PROSITE" id="PS50199">
    <property type="entry name" value="ZF_RANBP2_2"/>
    <property type="match status" value="1"/>
</dbReference>
<dbReference type="NCBIfam" id="TIGR03182">
    <property type="entry name" value="PDH_E1_alph_y"/>
    <property type="match status" value="1"/>
</dbReference>
<dbReference type="InterPro" id="IPR035952">
    <property type="entry name" value="Rhomboid-like_sf"/>
</dbReference>
<accession>A0ABQ7UD08</accession>
<evidence type="ECO:0000256" key="5">
    <source>
        <dbReference type="ARBA" id="ARBA00022692"/>
    </source>
</evidence>
<dbReference type="Gene3D" id="1.20.1540.10">
    <property type="entry name" value="Rhomboid-like"/>
    <property type="match status" value="1"/>
</dbReference>
<dbReference type="Gene3D" id="3.40.50.970">
    <property type="match status" value="1"/>
</dbReference>
<evidence type="ECO:0000313" key="20">
    <source>
        <dbReference type="Proteomes" id="UP000826656"/>
    </source>
</evidence>
<evidence type="ECO:0000256" key="16">
    <source>
        <dbReference type="RuleBase" id="RU361139"/>
    </source>
</evidence>
<evidence type="ECO:0000256" key="7">
    <source>
        <dbReference type="ARBA" id="ARBA00022771"/>
    </source>
</evidence>
<reference evidence="19 20" key="1">
    <citation type="journal article" date="2021" name="bioRxiv">
        <title>Chromosome-scale and haplotype-resolved genome assembly of a tetraploid potato cultivar.</title>
        <authorList>
            <person name="Sun H."/>
            <person name="Jiao W.-B."/>
            <person name="Krause K."/>
            <person name="Campoy J.A."/>
            <person name="Goel M."/>
            <person name="Folz-Donahue K."/>
            <person name="Kukat C."/>
            <person name="Huettel B."/>
            <person name="Schneeberger K."/>
        </authorList>
    </citation>
    <scope>NUCLEOTIDE SEQUENCE [LARGE SCALE GENOMIC DNA]</scope>
    <source>
        <strain evidence="19">SolTubOtavaFocal</strain>
        <tissue evidence="19">Leaves</tissue>
    </source>
</reference>
<dbReference type="InterPro" id="IPR022764">
    <property type="entry name" value="Peptidase_S54_rhomboid_dom"/>
</dbReference>
<name>A0ABQ7UD08_SOLTU</name>
<evidence type="ECO:0000256" key="12">
    <source>
        <dbReference type="ARBA" id="ARBA00023136"/>
    </source>
</evidence>
<evidence type="ECO:0000256" key="14">
    <source>
        <dbReference type="ARBA" id="ARBA00025211"/>
    </source>
</evidence>
<keyword evidence="5 17" id="KW-0812">Transmembrane</keyword>
<keyword evidence="13 16" id="KW-0670">Pyruvate</keyword>
<comment type="cofactor">
    <cofactor evidence="1 16">
        <name>thiamine diphosphate</name>
        <dbReference type="ChEBI" id="CHEBI:58937"/>
    </cofactor>
</comment>
<evidence type="ECO:0000256" key="10">
    <source>
        <dbReference type="ARBA" id="ARBA00023002"/>
    </source>
</evidence>
<keyword evidence="7 15" id="KW-0863">Zinc-finger</keyword>
<comment type="caution">
    <text evidence="19">The sequence shown here is derived from an EMBL/GenBank/DDBJ whole genome shotgun (WGS) entry which is preliminary data.</text>
</comment>
<keyword evidence="20" id="KW-1185">Reference proteome</keyword>
<evidence type="ECO:0000256" key="15">
    <source>
        <dbReference type="PROSITE-ProRule" id="PRU00322"/>
    </source>
</evidence>
<feature type="transmembrane region" description="Helical" evidence="17">
    <location>
        <begin position="621"/>
        <end position="639"/>
    </location>
</feature>
<evidence type="ECO:0000256" key="11">
    <source>
        <dbReference type="ARBA" id="ARBA00023052"/>
    </source>
</evidence>
<dbReference type="PROSITE" id="PS01358">
    <property type="entry name" value="ZF_RANBP2_1"/>
    <property type="match status" value="1"/>
</dbReference>
<feature type="domain" description="RanBP2-type" evidence="18">
    <location>
        <begin position="742"/>
        <end position="773"/>
    </location>
</feature>
<keyword evidence="12 17" id="KW-0472">Membrane</keyword>
<dbReference type="InterPro" id="IPR036443">
    <property type="entry name" value="Znf_RanBP2_sf"/>
</dbReference>
<keyword evidence="9 17" id="KW-1133">Transmembrane helix</keyword>
<evidence type="ECO:0000256" key="3">
    <source>
        <dbReference type="ARBA" id="ARBA00009045"/>
    </source>
</evidence>
<dbReference type="Gene3D" id="2.30.30.380">
    <property type="entry name" value="Zn-finger domain of Sec23/24"/>
    <property type="match status" value="1"/>
</dbReference>
<evidence type="ECO:0000256" key="9">
    <source>
        <dbReference type="ARBA" id="ARBA00022989"/>
    </source>
</evidence>
<dbReference type="SUPFAM" id="SSF90209">
    <property type="entry name" value="Ran binding protein zinc finger-like"/>
    <property type="match status" value="1"/>
</dbReference>
<gene>
    <name evidence="19" type="ORF">KY290_032741</name>
</gene>
<comment type="similarity">
    <text evidence="3">Belongs to the peptidase S54 family.</text>
</comment>
<dbReference type="InterPro" id="IPR001876">
    <property type="entry name" value="Znf_RanBP2"/>
</dbReference>
<evidence type="ECO:0000313" key="19">
    <source>
        <dbReference type="EMBL" id="KAH0744748.1"/>
    </source>
</evidence>
<evidence type="ECO:0000256" key="8">
    <source>
        <dbReference type="ARBA" id="ARBA00022833"/>
    </source>
</evidence>
<dbReference type="Pfam" id="PF01694">
    <property type="entry name" value="Rhomboid"/>
    <property type="match status" value="1"/>
</dbReference>
<proteinExistence type="inferred from homology"/>
<comment type="function">
    <text evidence="14">The pyruvate dehydrogenase complex catalyzes the overall conversion of pyruvate to acetyl-CoA and CO(2). It contains multiple copies of three enzymatic components: pyruvate dehydrogenase (E1), dihydrolipoamide acetyltransferase (E2) and lipoamide dehydrogenase (E3).</text>
</comment>
<dbReference type="Pfam" id="PF00676">
    <property type="entry name" value="E1_dh"/>
    <property type="match status" value="1"/>
</dbReference>
<comment type="subcellular location">
    <subcellularLocation>
        <location evidence="2">Membrane</location>
        <topology evidence="2">Multi-pass membrane protein</topology>
    </subcellularLocation>
</comment>
<evidence type="ECO:0000256" key="13">
    <source>
        <dbReference type="ARBA" id="ARBA00023317"/>
    </source>
</evidence>
<dbReference type="SMART" id="SM00547">
    <property type="entry name" value="ZnF_RBZ"/>
    <property type="match status" value="1"/>
</dbReference>
<dbReference type="PANTHER" id="PTHR11516:SF60">
    <property type="entry name" value="PYRUVATE DEHYDROGENASE E1 COMPONENT SUBUNIT ALPHA"/>
    <property type="match status" value="1"/>
</dbReference>
<evidence type="ECO:0000256" key="4">
    <source>
        <dbReference type="ARBA" id="ARBA00011130"/>
    </source>
</evidence>
<dbReference type="SUPFAM" id="SSF52518">
    <property type="entry name" value="Thiamin diphosphate-binding fold (THDP-binding)"/>
    <property type="match status" value="1"/>
</dbReference>
<comment type="subunit">
    <text evidence="4">Tetramer of 2 alpha and 2 beta subunits.</text>
</comment>
<dbReference type="EC" id="1.2.4.1" evidence="16"/>
<keyword evidence="11 16" id="KW-0786">Thiamine pyrophosphate</keyword>
<evidence type="ECO:0000259" key="18">
    <source>
        <dbReference type="PROSITE" id="PS50199"/>
    </source>
</evidence>
<dbReference type="PANTHER" id="PTHR11516">
    <property type="entry name" value="PYRUVATE DEHYDROGENASE E1 COMPONENT, ALPHA SUBUNIT BACTERIAL AND ORGANELLAR"/>
    <property type="match status" value="1"/>
</dbReference>
<dbReference type="InterPro" id="IPR001017">
    <property type="entry name" value="DH_E1"/>
</dbReference>
<dbReference type="CDD" id="cd02000">
    <property type="entry name" value="TPP_E1_PDC_ADC_BCADC"/>
    <property type="match status" value="1"/>
</dbReference>
<sequence length="804" mass="89691">MAMSFSATKVLQPLPLNSTRSAEKPLLCQSLKGSSSFLGSSSHKLSLKKTFYPHQSQRRSNNAVVAVSDVVKEKKSKSKSSSSNLLITKEEGLVLYEDMVLGRTFEDMCAQMYYRGKMFGFVHLYNGQEAVSTGFIKLLKKEDSVVSTYRDHVHALSKGVPARQVMSELFGKTTGCCRGQGGSMHMFSKEHNVLGGFAFIGEGIPVATGAAFTSKYRREVLKEADCDHVTLAFFGDGTCNNGQFYECLNMAALWKLPIIFVVENNLWAIGMSHLRSTSDPEIWKKGPAFGMPGVHVDGMDVLKVREVAMEAVGRARRGEGPTLVECETYRFRGHSLADPDELRDPAEKNHYATRDPITALKKYMFENNLVNEAELKAIDKKIDELVEESVEFAEASPVPARNQLLENVFADPRGFGIGPDGRYRCEDPKFTEGTAQYLRGSANIMEAISLSLLLNFYGQNIPVKEVSVDQVGMERGRGKWGLVSRGLIPLLGLHTVSEYSRLDRKPPITAALLAANTIIYLRPKFIDPFLPTIDQVWFNPHLILKYTDLKRFFLSPFFHINESHLVYNMLSLLWKGIQLEISMGSAEFASMVATLVAMSQGVTLLLAKSLLLFFDYERPYYNEYSVGFSGVLFAMKVIVNAQSDEYTSVHGLMVPTRYAAWAELVLIQMFVPGVSFLGHLGGILAGLLYLRLKASYSGLNPVRQFMRSFSHALSWPLRLVKSLFRNRPRITGRGTAGGRIARNTLLTWRCDACTFDNSGRLNVCEMCGTGRTGDAPSSPGPTSEIRDLSLEELRRRRIQRFARS</sequence>
<dbReference type="InterPro" id="IPR050642">
    <property type="entry name" value="PDH_E1_Alpha_Subunit"/>
</dbReference>
<evidence type="ECO:0000256" key="1">
    <source>
        <dbReference type="ARBA" id="ARBA00001964"/>
    </source>
</evidence>
<dbReference type="InterPro" id="IPR017597">
    <property type="entry name" value="Pyrv_DH_E1_asu_subgrp-y"/>
</dbReference>
<evidence type="ECO:0000256" key="17">
    <source>
        <dbReference type="SAM" id="Phobius"/>
    </source>
</evidence>
<comment type="catalytic activity">
    <reaction evidence="16">
        <text>N(6)-[(R)-lipoyl]-L-lysyl-[protein] + pyruvate + H(+) = N(6)-[(R)-S(8)-acetyldihydrolipoyl]-L-lysyl-[protein] + CO2</text>
        <dbReference type="Rhea" id="RHEA:19189"/>
        <dbReference type="Rhea" id="RHEA-COMP:10474"/>
        <dbReference type="Rhea" id="RHEA-COMP:10478"/>
        <dbReference type="ChEBI" id="CHEBI:15361"/>
        <dbReference type="ChEBI" id="CHEBI:15378"/>
        <dbReference type="ChEBI" id="CHEBI:16526"/>
        <dbReference type="ChEBI" id="CHEBI:83099"/>
        <dbReference type="ChEBI" id="CHEBI:83111"/>
        <dbReference type="EC" id="1.2.4.1"/>
    </reaction>
</comment>
<feature type="transmembrane region" description="Helical" evidence="17">
    <location>
        <begin position="659"/>
        <end position="690"/>
    </location>
</feature>
<evidence type="ECO:0000256" key="2">
    <source>
        <dbReference type="ARBA" id="ARBA00004141"/>
    </source>
</evidence>
<feature type="transmembrane region" description="Helical" evidence="17">
    <location>
        <begin position="588"/>
        <end position="614"/>
    </location>
</feature>
<protein>
    <recommendedName>
        <fullName evidence="16">Pyruvate dehydrogenase E1 component subunit alpha</fullName>
        <ecNumber evidence="16">1.2.4.1</ecNumber>
    </recommendedName>
</protein>
<organism evidence="19 20">
    <name type="scientific">Solanum tuberosum</name>
    <name type="common">Potato</name>
    <dbReference type="NCBI Taxonomy" id="4113"/>
    <lineage>
        <taxon>Eukaryota</taxon>
        <taxon>Viridiplantae</taxon>
        <taxon>Streptophyta</taxon>
        <taxon>Embryophyta</taxon>
        <taxon>Tracheophyta</taxon>
        <taxon>Spermatophyta</taxon>
        <taxon>Magnoliopsida</taxon>
        <taxon>eudicotyledons</taxon>
        <taxon>Gunneridae</taxon>
        <taxon>Pentapetalae</taxon>
        <taxon>asterids</taxon>
        <taxon>lamiids</taxon>
        <taxon>Solanales</taxon>
        <taxon>Solanaceae</taxon>
        <taxon>Solanoideae</taxon>
        <taxon>Solaneae</taxon>
        <taxon>Solanum</taxon>
    </lineage>
</organism>
<dbReference type="SUPFAM" id="SSF144091">
    <property type="entry name" value="Rhomboid-like"/>
    <property type="match status" value="1"/>
</dbReference>
<keyword evidence="6" id="KW-0479">Metal-binding</keyword>